<dbReference type="RefSeq" id="WP_184920775.1">
    <property type="nucleotide sequence ID" value="NZ_JACHMO010000001.1"/>
</dbReference>
<proteinExistence type="inferred from homology"/>
<name>A0A7W9M114_9PSEU</name>
<dbReference type="InterPro" id="IPR005770">
    <property type="entry name" value="PhnD"/>
</dbReference>
<sequence>MTRRTAIVPTILLAVACTAPTTPAPPPPDAEPLVFSGNPAGGSVALIQSFGPLIAMLRKETGREIRIEESGTYPRFIEGVRSGEIDFAAFGPLSYLQAKDRGARIAVVGAQVKEKGDQPAYRAYGIVPAGSPVKSLADARGLRTCFVDKGSTSGYLYPAAALMALGINPATDVQAKFAGTHEAAALAVANGHCDIGFAFDAMVDRHLIERGQITADDLVRVWQSEPIPGAPIVVSDHLPQDLRDRIATAITDKGNADYLRTNGFCRAECPLGDAGSYGYAQVSDDFYDEIHQLCQVVGPEACTTG</sequence>
<feature type="chain" id="PRO_5039116419" evidence="3">
    <location>
        <begin position="25"/>
        <end position="305"/>
    </location>
</feature>
<dbReference type="EMBL" id="JACHMO010000001">
    <property type="protein sequence ID" value="MBB5803426.1"/>
    <property type="molecule type" value="Genomic_DNA"/>
</dbReference>
<dbReference type="PANTHER" id="PTHR35841:SF1">
    <property type="entry name" value="PHOSPHONATES-BINDING PERIPLASMIC PROTEIN"/>
    <property type="match status" value="1"/>
</dbReference>
<dbReference type="Gene3D" id="3.40.190.10">
    <property type="entry name" value="Periplasmic binding protein-like II"/>
    <property type="match status" value="2"/>
</dbReference>
<protein>
    <submittedName>
        <fullName evidence="4">Phosphonate transport system substrate-binding protein</fullName>
    </submittedName>
</protein>
<dbReference type="Proteomes" id="UP000552097">
    <property type="component" value="Unassembled WGS sequence"/>
</dbReference>
<comment type="caution">
    <text evidence="4">The sequence shown here is derived from an EMBL/GenBank/DDBJ whole genome shotgun (WGS) entry which is preliminary data.</text>
</comment>
<accession>A0A7W9M114</accession>
<dbReference type="CDD" id="cd01071">
    <property type="entry name" value="PBP2_PhnD_like"/>
    <property type="match status" value="1"/>
</dbReference>
<keyword evidence="5" id="KW-1185">Reference proteome</keyword>
<evidence type="ECO:0000256" key="1">
    <source>
        <dbReference type="ARBA" id="ARBA00007162"/>
    </source>
</evidence>
<keyword evidence="2 3" id="KW-0732">Signal</keyword>
<dbReference type="Pfam" id="PF12974">
    <property type="entry name" value="Phosphonate-bd"/>
    <property type="match status" value="1"/>
</dbReference>
<feature type="signal peptide" evidence="3">
    <location>
        <begin position="1"/>
        <end position="24"/>
    </location>
</feature>
<reference evidence="4 5" key="1">
    <citation type="submission" date="2020-08" db="EMBL/GenBank/DDBJ databases">
        <title>Sequencing the genomes of 1000 actinobacteria strains.</title>
        <authorList>
            <person name="Klenk H.-P."/>
        </authorList>
    </citation>
    <scope>NUCLEOTIDE SEQUENCE [LARGE SCALE GENOMIC DNA]</scope>
    <source>
        <strain evidence="4 5">DSM 45486</strain>
    </source>
</reference>
<evidence type="ECO:0000256" key="2">
    <source>
        <dbReference type="ARBA" id="ARBA00022729"/>
    </source>
</evidence>
<dbReference type="AlphaFoldDB" id="A0A7W9M114"/>
<dbReference type="NCBIfam" id="TIGR01098">
    <property type="entry name" value="3A0109s03R"/>
    <property type="match status" value="1"/>
</dbReference>
<comment type="similarity">
    <text evidence="1">Belongs to the phosphate/phosphite/phosphonate binding protein family.</text>
</comment>
<evidence type="ECO:0000256" key="3">
    <source>
        <dbReference type="SAM" id="SignalP"/>
    </source>
</evidence>
<evidence type="ECO:0000313" key="4">
    <source>
        <dbReference type="EMBL" id="MBB5803426.1"/>
    </source>
</evidence>
<dbReference type="GO" id="GO:0043190">
    <property type="term" value="C:ATP-binding cassette (ABC) transporter complex"/>
    <property type="evidence" value="ECO:0007669"/>
    <property type="project" value="InterPro"/>
</dbReference>
<dbReference type="PANTHER" id="PTHR35841">
    <property type="entry name" value="PHOSPHONATES-BINDING PERIPLASMIC PROTEIN"/>
    <property type="match status" value="1"/>
</dbReference>
<evidence type="ECO:0000313" key="5">
    <source>
        <dbReference type="Proteomes" id="UP000552097"/>
    </source>
</evidence>
<dbReference type="SUPFAM" id="SSF53850">
    <property type="entry name" value="Periplasmic binding protein-like II"/>
    <property type="match status" value="1"/>
</dbReference>
<organism evidence="4 5">
    <name type="scientific">Saccharothrix ecbatanensis</name>
    <dbReference type="NCBI Taxonomy" id="1105145"/>
    <lineage>
        <taxon>Bacteria</taxon>
        <taxon>Bacillati</taxon>
        <taxon>Actinomycetota</taxon>
        <taxon>Actinomycetes</taxon>
        <taxon>Pseudonocardiales</taxon>
        <taxon>Pseudonocardiaceae</taxon>
        <taxon>Saccharothrix</taxon>
    </lineage>
</organism>
<gene>
    <name evidence="4" type="ORF">F4560_003194</name>
</gene>
<dbReference type="PROSITE" id="PS51257">
    <property type="entry name" value="PROKAR_LIPOPROTEIN"/>
    <property type="match status" value="1"/>
</dbReference>
<dbReference type="GO" id="GO:0055085">
    <property type="term" value="P:transmembrane transport"/>
    <property type="evidence" value="ECO:0007669"/>
    <property type="project" value="InterPro"/>
</dbReference>